<name>A0A923LNF6_9FIRM</name>
<organism evidence="2 3">
    <name type="scientific">Roseburia zhanii</name>
    <dbReference type="NCBI Taxonomy" id="2763064"/>
    <lineage>
        <taxon>Bacteria</taxon>
        <taxon>Bacillati</taxon>
        <taxon>Bacillota</taxon>
        <taxon>Clostridia</taxon>
        <taxon>Lachnospirales</taxon>
        <taxon>Lachnospiraceae</taxon>
        <taxon>Roseburia</taxon>
    </lineage>
</organism>
<dbReference type="RefSeq" id="WP_178051945.1">
    <property type="nucleotide sequence ID" value="NZ_JACOPH010000001.1"/>
</dbReference>
<evidence type="ECO:0000313" key="3">
    <source>
        <dbReference type="Proteomes" id="UP000606720"/>
    </source>
</evidence>
<feature type="region of interest" description="Disordered" evidence="1">
    <location>
        <begin position="114"/>
        <end position="134"/>
    </location>
</feature>
<evidence type="ECO:0000256" key="1">
    <source>
        <dbReference type="SAM" id="MobiDB-lite"/>
    </source>
</evidence>
<dbReference type="AlphaFoldDB" id="A0A923LNF6"/>
<protein>
    <recommendedName>
        <fullName evidence="4">Flagellar protein</fullName>
    </recommendedName>
</protein>
<reference evidence="2" key="1">
    <citation type="submission" date="2020-08" db="EMBL/GenBank/DDBJ databases">
        <title>Genome public.</title>
        <authorList>
            <person name="Liu C."/>
            <person name="Sun Q."/>
        </authorList>
    </citation>
    <scope>NUCLEOTIDE SEQUENCE</scope>
    <source>
        <strain evidence="2">BX1005</strain>
    </source>
</reference>
<comment type="caution">
    <text evidence="2">The sequence shown here is derived from an EMBL/GenBank/DDBJ whole genome shotgun (WGS) entry which is preliminary data.</text>
</comment>
<dbReference type="EMBL" id="JACOPH010000001">
    <property type="protein sequence ID" value="MBC5713068.1"/>
    <property type="molecule type" value="Genomic_DNA"/>
</dbReference>
<accession>A0A923LNF6</accession>
<dbReference type="Proteomes" id="UP000606720">
    <property type="component" value="Unassembled WGS sequence"/>
</dbReference>
<gene>
    <name evidence="2" type="ORF">H8S17_02385</name>
</gene>
<keyword evidence="3" id="KW-1185">Reference proteome</keyword>
<evidence type="ECO:0000313" key="2">
    <source>
        <dbReference type="EMBL" id="MBC5713068.1"/>
    </source>
</evidence>
<evidence type="ECO:0008006" key="4">
    <source>
        <dbReference type="Google" id="ProtNLM"/>
    </source>
</evidence>
<proteinExistence type="predicted"/>
<feature type="compositionally biased region" description="Low complexity" evidence="1">
    <location>
        <begin position="115"/>
        <end position="126"/>
    </location>
</feature>
<sequence length="134" mass="15484">MATQIVHSLFDNGPKICKDCHRMLPKDYTDEVCPACKERELFSKVKDFIRENDVTEFDVADHFEIPLHKVKSWIREGRIQYKELHTPTIESLHCQQCGEPIAFGTLCPKCQRKLSSSGSVTIPSSSHDNRFRYL</sequence>